<comment type="caution">
    <text evidence="1">The sequence shown here is derived from an EMBL/GenBank/DDBJ whole genome shotgun (WGS) entry which is preliminary data.</text>
</comment>
<reference evidence="1 2" key="1">
    <citation type="journal article" date="2019" name="Commun. Biol.">
        <title>The bagworm genome reveals a unique fibroin gene that provides high tensile strength.</title>
        <authorList>
            <person name="Kono N."/>
            <person name="Nakamura H."/>
            <person name="Ohtoshi R."/>
            <person name="Tomita M."/>
            <person name="Numata K."/>
            <person name="Arakawa K."/>
        </authorList>
    </citation>
    <scope>NUCLEOTIDE SEQUENCE [LARGE SCALE GENOMIC DNA]</scope>
</reference>
<evidence type="ECO:0000313" key="1">
    <source>
        <dbReference type="EMBL" id="GBP06713.1"/>
    </source>
</evidence>
<accession>A0A4C1SWU3</accession>
<dbReference type="Proteomes" id="UP000299102">
    <property type="component" value="Unassembled WGS sequence"/>
</dbReference>
<name>A0A4C1SWU3_EUMVA</name>
<dbReference type="EMBL" id="BGZK01004075">
    <property type="protein sequence ID" value="GBP06713.1"/>
    <property type="molecule type" value="Genomic_DNA"/>
</dbReference>
<keyword evidence="2" id="KW-1185">Reference proteome</keyword>
<sequence>MRSELINRANGLLLQHENSMNIRKIPLRKVPYDIRGRRKRISSPHSRLILKAIRGFYGGHPSRIIALLPPEAGRYEFYSQRRDRNSAASLTSRSS</sequence>
<protein>
    <submittedName>
        <fullName evidence="1">Uncharacterized protein</fullName>
    </submittedName>
</protein>
<proteinExistence type="predicted"/>
<dbReference type="AlphaFoldDB" id="A0A4C1SWU3"/>
<organism evidence="1 2">
    <name type="scientific">Eumeta variegata</name>
    <name type="common">Bagworm moth</name>
    <name type="synonym">Eumeta japonica</name>
    <dbReference type="NCBI Taxonomy" id="151549"/>
    <lineage>
        <taxon>Eukaryota</taxon>
        <taxon>Metazoa</taxon>
        <taxon>Ecdysozoa</taxon>
        <taxon>Arthropoda</taxon>
        <taxon>Hexapoda</taxon>
        <taxon>Insecta</taxon>
        <taxon>Pterygota</taxon>
        <taxon>Neoptera</taxon>
        <taxon>Endopterygota</taxon>
        <taxon>Lepidoptera</taxon>
        <taxon>Glossata</taxon>
        <taxon>Ditrysia</taxon>
        <taxon>Tineoidea</taxon>
        <taxon>Psychidae</taxon>
        <taxon>Oiketicinae</taxon>
        <taxon>Eumeta</taxon>
    </lineage>
</organism>
<gene>
    <name evidence="1" type="ORF">EVAR_101052_1</name>
</gene>
<evidence type="ECO:0000313" key="2">
    <source>
        <dbReference type="Proteomes" id="UP000299102"/>
    </source>
</evidence>